<evidence type="ECO:0000313" key="15">
    <source>
        <dbReference type="Ensembl" id="ENSGMOP00000018752.2"/>
    </source>
</evidence>
<evidence type="ECO:0000256" key="7">
    <source>
        <dbReference type="ARBA" id="ARBA00023157"/>
    </source>
</evidence>
<proteinExistence type="inferred from homology"/>
<dbReference type="PANTHER" id="PTHR24234:SF9">
    <property type="entry name" value="G-PROTEIN COUPLED RECEPTOR 132-RELATED"/>
    <property type="match status" value="1"/>
</dbReference>
<dbReference type="PANTHER" id="PTHR24234">
    <property type="entry name" value="LYSOPHOSPHATIDIC ACID RECEPTOR 5/SPHINGOSYLPHOSPHORYLCHOLINE RECEPTOR"/>
    <property type="match status" value="1"/>
</dbReference>
<feature type="transmembrane region" description="Helical" evidence="13">
    <location>
        <begin position="238"/>
        <end position="259"/>
    </location>
</feature>
<keyword evidence="2" id="KW-1003">Cell membrane</keyword>
<dbReference type="GeneTree" id="ENSGT00950000183136"/>
<feature type="region of interest" description="Disordered" evidence="12">
    <location>
        <begin position="322"/>
        <end position="350"/>
    </location>
</feature>
<dbReference type="OMA" id="GFFYFRV"/>
<keyword evidence="7" id="KW-1015">Disulfide bond</keyword>
<keyword evidence="9" id="KW-0325">Glycoprotein</keyword>
<dbReference type="InterPro" id="IPR000276">
    <property type="entry name" value="GPCR_Rhodpsn"/>
</dbReference>
<feature type="compositionally biased region" description="Low complexity" evidence="12">
    <location>
        <begin position="339"/>
        <end position="350"/>
    </location>
</feature>
<evidence type="ECO:0000313" key="16">
    <source>
        <dbReference type="Proteomes" id="UP000694546"/>
    </source>
</evidence>
<evidence type="ECO:0000256" key="8">
    <source>
        <dbReference type="ARBA" id="ARBA00023170"/>
    </source>
</evidence>
<evidence type="ECO:0000256" key="3">
    <source>
        <dbReference type="ARBA" id="ARBA00022692"/>
    </source>
</evidence>
<feature type="transmembrane region" description="Helical" evidence="13">
    <location>
        <begin position="147"/>
        <end position="168"/>
    </location>
</feature>
<evidence type="ECO:0000256" key="2">
    <source>
        <dbReference type="ARBA" id="ARBA00022475"/>
    </source>
</evidence>
<dbReference type="PRINTS" id="PR01157">
    <property type="entry name" value="P2YPURNOCPTR"/>
</dbReference>
<dbReference type="Proteomes" id="UP000694546">
    <property type="component" value="Chromosome 17"/>
</dbReference>
<evidence type="ECO:0000256" key="13">
    <source>
        <dbReference type="SAM" id="Phobius"/>
    </source>
</evidence>
<dbReference type="Gene3D" id="1.20.1070.10">
    <property type="entry name" value="Rhodopsin 7-helix transmembrane proteins"/>
    <property type="match status" value="1"/>
</dbReference>
<dbReference type="AlphaFoldDB" id="A0A8C4ZNS6"/>
<feature type="compositionally biased region" description="Pro residues" evidence="12">
    <location>
        <begin position="327"/>
        <end position="338"/>
    </location>
</feature>
<accession>A0A8C4ZNS6</accession>
<dbReference type="Pfam" id="PF00001">
    <property type="entry name" value="7tm_1"/>
    <property type="match status" value="1"/>
</dbReference>
<dbReference type="SUPFAM" id="SSF81321">
    <property type="entry name" value="Family A G protein-coupled receptor-like"/>
    <property type="match status" value="1"/>
</dbReference>
<evidence type="ECO:0000256" key="10">
    <source>
        <dbReference type="ARBA" id="ARBA00023224"/>
    </source>
</evidence>
<evidence type="ECO:0000256" key="5">
    <source>
        <dbReference type="ARBA" id="ARBA00023040"/>
    </source>
</evidence>
<reference evidence="15" key="2">
    <citation type="submission" date="2025-09" db="UniProtKB">
        <authorList>
            <consortium name="Ensembl"/>
        </authorList>
    </citation>
    <scope>IDENTIFICATION</scope>
</reference>
<evidence type="ECO:0000256" key="9">
    <source>
        <dbReference type="ARBA" id="ARBA00023180"/>
    </source>
</evidence>
<feature type="transmembrane region" description="Helical" evidence="13">
    <location>
        <begin position="110"/>
        <end position="135"/>
    </location>
</feature>
<evidence type="ECO:0000256" key="12">
    <source>
        <dbReference type="SAM" id="MobiDB-lite"/>
    </source>
</evidence>
<dbReference type="InterPro" id="IPR017452">
    <property type="entry name" value="GPCR_Rhodpsn_7TM"/>
</dbReference>
<dbReference type="GO" id="GO:0004930">
    <property type="term" value="F:G protein-coupled receptor activity"/>
    <property type="evidence" value="ECO:0007669"/>
    <property type="project" value="UniProtKB-KW"/>
</dbReference>
<evidence type="ECO:0000256" key="6">
    <source>
        <dbReference type="ARBA" id="ARBA00023136"/>
    </source>
</evidence>
<feature type="transmembrane region" description="Helical" evidence="13">
    <location>
        <begin position="199"/>
        <end position="218"/>
    </location>
</feature>
<feature type="transmembrane region" description="Helical" evidence="13">
    <location>
        <begin position="67"/>
        <end position="90"/>
    </location>
</feature>
<dbReference type="Ensembl" id="ENSGMOT00000019210.2">
    <property type="protein sequence ID" value="ENSGMOP00000018752.2"/>
    <property type="gene ID" value="ENSGMOG00000017454.2"/>
</dbReference>
<evidence type="ECO:0000256" key="4">
    <source>
        <dbReference type="ARBA" id="ARBA00022989"/>
    </source>
</evidence>
<evidence type="ECO:0000256" key="1">
    <source>
        <dbReference type="ARBA" id="ARBA00004651"/>
    </source>
</evidence>
<keyword evidence="8 11" id="KW-0675">Receptor</keyword>
<comment type="similarity">
    <text evidence="11">Belongs to the G-protein coupled receptor 1 family.</text>
</comment>
<organism evidence="15 16">
    <name type="scientific">Gadus morhua</name>
    <name type="common">Atlantic cod</name>
    <dbReference type="NCBI Taxonomy" id="8049"/>
    <lineage>
        <taxon>Eukaryota</taxon>
        <taxon>Metazoa</taxon>
        <taxon>Chordata</taxon>
        <taxon>Craniata</taxon>
        <taxon>Vertebrata</taxon>
        <taxon>Euteleostomi</taxon>
        <taxon>Actinopterygii</taxon>
        <taxon>Neopterygii</taxon>
        <taxon>Teleostei</taxon>
        <taxon>Neoteleostei</taxon>
        <taxon>Acanthomorphata</taxon>
        <taxon>Zeiogadaria</taxon>
        <taxon>Gadariae</taxon>
        <taxon>Gadiformes</taxon>
        <taxon>Gadoidei</taxon>
        <taxon>Gadidae</taxon>
        <taxon>Gadus</taxon>
    </lineage>
</organism>
<dbReference type="GO" id="GO:0005886">
    <property type="term" value="C:plasma membrane"/>
    <property type="evidence" value="ECO:0007669"/>
    <property type="project" value="UniProtKB-SubCell"/>
</dbReference>
<evidence type="ECO:0000259" key="14">
    <source>
        <dbReference type="PROSITE" id="PS50262"/>
    </source>
</evidence>
<name>A0A8C4ZNS6_GADMO</name>
<keyword evidence="3 11" id="KW-0812">Transmembrane</keyword>
<feature type="transmembrane region" description="Helical" evidence="13">
    <location>
        <begin position="279"/>
        <end position="305"/>
    </location>
</feature>
<comment type="subcellular location">
    <subcellularLocation>
        <location evidence="1">Cell membrane</location>
        <topology evidence="1">Multi-pass membrane protein</topology>
    </subcellularLocation>
</comment>
<keyword evidence="6 13" id="KW-0472">Membrane</keyword>
<protein>
    <submittedName>
        <fullName evidence="15">Si:dkey-165a24.9</fullName>
    </submittedName>
</protein>
<reference evidence="15" key="1">
    <citation type="submission" date="2025-08" db="UniProtKB">
        <authorList>
            <consortium name="Ensembl"/>
        </authorList>
    </citation>
    <scope>IDENTIFICATION</scope>
</reference>
<keyword evidence="10 11" id="KW-0807">Transducer</keyword>
<dbReference type="PROSITE" id="PS50262">
    <property type="entry name" value="G_PROTEIN_RECEP_F1_2"/>
    <property type="match status" value="1"/>
</dbReference>
<keyword evidence="16" id="KW-1185">Reference proteome</keyword>
<dbReference type="PROSITE" id="PS00237">
    <property type="entry name" value="G_PROTEIN_RECEP_F1_1"/>
    <property type="match status" value="1"/>
</dbReference>
<keyword evidence="4 13" id="KW-1133">Transmembrane helix</keyword>
<keyword evidence="5 11" id="KW-0297">G-protein coupled receptor</keyword>
<evidence type="ECO:0000256" key="11">
    <source>
        <dbReference type="RuleBase" id="RU000688"/>
    </source>
</evidence>
<feature type="transmembrane region" description="Helical" evidence="13">
    <location>
        <begin position="34"/>
        <end position="55"/>
    </location>
</feature>
<feature type="domain" description="G-protein coupled receptors family 1 profile" evidence="14">
    <location>
        <begin position="46"/>
        <end position="302"/>
    </location>
</feature>
<dbReference type="PRINTS" id="PR00237">
    <property type="entry name" value="GPCRRHODOPSN"/>
</dbReference>
<sequence>AEAHTVLLDYVLTAIMFNASCNLPLNTDTVCLTYIYSVIFTFGLPSNLLSLWGLYQLGRSGGAGCQLVLILNLLLSDLLQLLTLPVWILYLQGGHRWPYGRPACELVGYVFYVNVYASVMFLCLIALDRCLAIVYPLCSRGVRTVRVAVAAGMAVWTLTFLFCLSGLLPSVFDPERLLCLEQYPVSPRYPPIRLTTTFLMRYILVLSLLLSPLSYTSARIGLTLRRSPSVSHQERNKIVGILVVITVNFMAVFGPYHLVGGYRFVSLLLTDEPCRQERSLFLVYRLCYGLTSLNTLLDPLFYIFLCSYARMELRRSLPCVKRRRAPPRPGPPTEPGSPTPESASSKALWE</sequence>